<evidence type="ECO:0000313" key="4">
    <source>
        <dbReference type="Proteomes" id="UP000198923"/>
    </source>
</evidence>
<name>A0A1G7ZGD9_9ACTN</name>
<dbReference type="PANTHER" id="PTHR21240:SF28">
    <property type="entry name" value="ISO-OROTATE DECARBOXYLASE (EUROFUNG)"/>
    <property type="match status" value="1"/>
</dbReference>
<proteinExistence type="predicted"/>
<dbReference type="STRING" id="504805.SAMN05421505_11146"/>
<protein>
    <submittedName>
        <fullName evidence="3">Predicted metal-dependent hydrolase, TIM-barrel fold</fullName>
    </submittedName>
</protein>
<dbReference type="GO" id="GO:0016831">
    <property type="term" value="F:carboxy-lyase activity"/>
    <property type="evidence" value="ECO:0007669"/>
    <property type="project" value="InterPro"/>
</dbReference>
<dbReference type="Pfam" id="PF04909">
    <property type="entry name" value="Amidohydro_2"/>
    <property type="match status" value="1"/>
</dbReference>
<keyword evidence="1" id="KW-0456">Lyase</keyword>
<dbReference type="RefSeq" id="WP_218125840.1">
    <property type="nucleotide sequence ID" value="NZ_FNCN01000011.1"/>
</dbReference>
<dbReference type="EMBL" id="FNCN01000011">
    <property type="protein sequence ID" value="SDH07812.1"/>
    <property type="molecule type" value="Genomic_DNA"/>
</dbReference>
<dbReference type="InterPro" id="IPR032466">
    <property type="entry name" value="Metal_Hydrolase"/>
</dbReference>
<dbReference type="GO" id="GO:0016787">
    <property type="term" value="F:hydrolase activity"/>
    <property type="evidence" value="ECO:0007669"/>
    <property type="project" value="UniProtKB-KW"/>
</dbReference>
<keyword evidence="3" id="KW-0378">Hydrolase</keyword>
<dbReference type="PANTHER" id="PTHR21240">
    <property type="entry name" value="2-AMINO-3-CARBOXYLMUCONATE-6-SEMIALDEHYDE DECARBOXYLASE"/>
    <property type="match status" value="1"/>
</dbReference>
<evidence type="ECO:0000259" key="2">
    <source>
        <dbReference type="Pfam" id="PF04909"/>
    </source>
</evidence>
<evidence type="ECO:0000256" key="1">
    <source>
        <dbReference type="ARBA" id="ARBA00023239"/>
    </source>
</evidence>
<evidence type="ECO:0000313" key="3">
    <source>
        <dbReference type="EMBL" id="SDH07812.1"/>
    </source>
</evidence>
<sequence length="394" mass="43340">MTVTLDVDSHEMAPLELWGEVFGEEIARRVNEVGFAIHKRARANPLSVPGLVADTTPITQETVWQLKGASAPSAIDLRRRPEVLDEMGIARQLVFPTFGLFALILVNDPNAHAWLGFDPGRVDGQQLGRMAVAAHNDWAADITRSTSDRVRPVGIVLTDTSVESMVEQARTAVERGIRALMIPANVPPAGTSPANPELDPFWEFVAEADVPVTIHLGTDFGFLASSAWSTGVEVFHPSDKSTIELPIEPYRATTIHFCAENLISTMVLGGVFERHPGLRFGAIELAAGWIGPLAERLDWWAETQFRSRLAGTLSMRPSEYIARNVRVTPFYFEPVARYYERHPDLWPVYCYATDYPHVEGGKDSRAVLSAALASVPDAAREQFFAGNGELLLPA</sequence>
<gene>
    <name evidence="3" type="ORF">SAMN05421505_11146</name>
</gene>
<accession>A0A1G7ZGD9</accession>
<feature type="domain" description="Amidohydrolase-related" evidence="2">
    <location>
        <begin position="129"/>
        <end position="387"/>
    </location>
</feature>
<reference evidence="3 4" key="1">
    <citation type="submission" date="2016-10" db="EMBL/GenBank/DDBJ databases">
        <authorList>
            <person name="de Groot N.N."/>
        </authorList>
    </citation>
    <scope>NUCLEOTIDE SEQUENCE [LARGE SCALE GENOMIC DNA]</scope>
    <source>
        <strain evidence="3 4">CPCC 201354</strain>
    </source>
</reference>
<dbReference type="InterPro" id="IPR006680">
    <property type="entry name" value="Amidohydro-rel"/>
</dbReference>
<keyword evidence="4" id="KW-1185">Reference proteome</keyword>
<dbReference type="GO" id="GO:0005737">
    <property type="term" value="C:cytoplasm"/>
    <property type="evidence" value="ECO:0007669"/>
    <property type="project" value="TreeGrafter"/>
</dbReference>
<dbReference type="GO" id="GO:0019748">
    <property type="term" value="P:secondary metabolic process"/>
    <property type="evidence" value="ECO:0007669"/>
    <property type="project" value="TreeGrafter"/>
</dbReference>
<organism evidence="3 4">
    <name type="scientific">Sinosporangium album</name>
    <dbReference type="NCBI Taxonomy" id="504805"/>
    <lineage>
        <taxon>Bacteria</taxon>
        <taxon>Bacillati</taxon>
        <taxon>Actinomycetota</taxon>
        <taxon>Actinomycetes</taxon>
        <taxon>Streptosporangiales</taxon>
        <taxon>Streptosporangiaceae</taxon>
        <taxon>Sinosporangium</taxon>
    </lineage>
</organism>
<dbReference type="InterPro" id="IPR032465">
    <property type="entry name" value="ACMSD"/>
</dbReference>
<dbReference type="Proteomes" id="UP000198923">
    <property type="component" value="Unassembled WGS sequence"/>
</dbReference>
<dbReference type="AlphaFoldDB" id="A0A1G7ZGD9"/>
<dbReference type="SUPFAM" id="SSF51556">
    <property type="entry name" value="Metallo-dependent hydrolases"/>
    <property type="match status" value="1"/>
</dbReference>
<dbReference type="Gene3D" id="3.20.20.140">
    <property type="entry name" value="Metal-dependent hydrolases"/>
    <property type="match status" value="1"/>
</dbReference>